<reference evidence="2" key="1">
    <citation type="journal article" date="2020" name="Stud. Mycol.">
        <title>101 Dothideomycetes genomes: a test case for predicting lifestyles and emergence of pathogens.</title>
        <authorList>
            <person name="Haridas S."/>
            <person name="Albert R."/>
            <person name="Binder M."/>
            <person name="Bloem J."/>
            <person name="Labutti K."/>
            <person name="Salamov A."/>
            <person name="Andreopoulos B."/>
            <person name="Baker S."/>
            <person name="Barry K."/>
            <person name="Bills G."/>
            <person name="Bluhm B."/>
            <person name="Cannon C."/>
            <person name="Castanera R."/>
            <person name="Culley D."/>
            <person name="Daum C."/>
            <person name="Ezra D."/>
            <person name="Gonzalez J."/>
            <person name="Henrissat B."/>
            <person name="Kuo A."/>
            <person name="Liang C."/>
            <person name="Lipzen A."/>
            <person name="Lutzoni F."/>
            <person name="Magnuson J."/>
            <person name="Mondo S."/>
            <person name="Nolan M."/>
            <person name="Ohm R."/>
            <person name="Pangilinan J."/>
            <person name="Park H.-J."/>
            <person name="Ramirez L."/>
            <person name="Alfaro M."/>
            <person name="Sun H."/>
            <person name="Tritt A."/>
            <person name="Yoshinaga Y."/>
            <person name="Zwiers L.-H."/>
            <person name="Turgeon B."/>
            <person name="Goodwin S."/>
            <person name="Spatafora J."/>
            <person name="Crous P."/>
            <person name="Grigoriev I."/>
        </authorList>
    </citation>
    <scope>NUCLEOTIDE SEQUENCE</scope>
    <source>
        <strain evidence="2">SCOH1-5</strain>
    </source>
</reference>
<keyword evidence="3" id="KW-1185">Reference proteome</keyword>
<dbReference type="AlphaFoldDB" id="A0A6A6FIV7"/>
<feature type="compositionally biased region" description="Polar residues" evidence="1">
    <location>
        <begin position="23"/>
        <end position="45"/>
    </location>
</feature>
<accession>A0A6A6FIV7</accession>
<protein>
    <submittedName>
        <fullName evidence="2">Uncharacterized protein</fullName>
    </submittedName>
</protein>
<organism evidence="2 3">
    <name type="scientific">Cercospora zeae-maydis SCOH1-5</name>
    <dbReference type="NCBI Taxonomy" id="717836"/>
    <lineage>
        <taxon>Eukaryota</taxon>
        <taxon>Fungi</taxon>
        <taxon>Dikarya</taxon>
        <taxon>Ascomycota</taxon>
        <taxon>Pezizomycotina</taxon>
        <taxon>Dothideomycetes</taxon>
        <taxon>Dothideomycetidae</taxon>
        <taxon>Mycosphaerellales</taxon>
        <taxon>Mycosphaerellaceae</taxon>
        <taxon>Cercospora</taxon>
    </lineage>
</organism>
<proteinExistence type="predicted"/>
<name>A0A6A6FIV7_9PEZI</name>
<gene>
    <name evidence="2" type="ORF">CERZMDRAFT_96960</name>
</gene>
<evidence type="ECO:0000313" key="2">
    <source>
        <dbReference type="EMBL" id="KAF2213301.1"/>
    </source>
</evidence>
<feature type="region of interest" description="Disordered" evidence="1">
    <location>
        <begin position="16"/>
        <end position="69"/>
    </location>
</feature>
<dbReference type="EMBL" id="ML992671">
    <property type="protein sequence ID" value="KAF2213301.1"/>
    <property type="molecule type" value="Genomic_DNA"/>
</dbReference>
<evidence type="ECO:0000256" key="1">
    <source>
        <dbReference type="SAM" id="MobiDB-lite"/>
    </source>
</evidence>
<evidence type="ECO:0000313" key="3">
    <source>
        <dbReference type="Proteomes" id="UP000799539"/>
    </source>
</evidence>
<sequence>MEADDVDGLMNAIDNVHLRSRPATPTTGEENAKQCTIIPNQSDAESGSGSGSDSTKEFVCARNQKGGQW</sequence>
<dbReference type="Proteomes" id="UP000799539">
    <property type="component" value="Unassembled WGS sequence"/>
</dbReference>